<dbReference type="RefSeq" id="WP_207364753.1">
    <property type="nucleotide sequence ID" value="NZ_JAFMYV010000005.1"/>
</dbReference>
<evidence type="ECO:0008006" key="4">
    <source>
        <dbReference type="Google" id="ProtNLM"/>
    </source>
</evidence>
<dbReference type="EMBL" id="JAFMYV010000005">
    <property type="protein sequence ID" value="MBO0937199.1"/>
    <property type="molecule type" value="Genomic_DNA"/>
</dbReference>
<sequence length="273" mass="30839">MKQISLASYLLLLFILSTALTCTDHRDQPTPAARFRVKTIAYTTLGNSKTPADGPFVLTYDSNGRLASYSTPDYTSRESFGTRAVHYTYPKTDYQFYADGLVERVNNFAMSYYFDSQNRLIRMRLNAYQQDRVIYDFIYNGNSTTPSSRITTRLDNNVVVGSRTENYSFTGSNATAIDGKSYTYDSSPNPYKGLFGFAAFSISSPDYTANFSGNINALNRPFDISERFSDSSVKVFNQNNRTTDAQLTYNSDGLVTKIVYNDGNSEEFTYETY</sequence>
<dbReference type="Proteomes" id="UP000664034">
    <property type="component" value="Unassembled WGS sequence"/>
</dbReference>
<feature type="signal peptide" evidence="1">
    <location>
        <begin position="1"/>
        <end position="21"/>
    </location>
</feature>
<gene>
    <name evidence="2" type="ORF">J2I47_11630</name>
</gene>
<proteinExistence type="predicted"/>
<dbReference type="AlphaFoldDB" id="A0A939GHB3"/>
<comment type="caution">
    <text evidence="2">The sequence shown here is derived from an EMBL/GenBank/DDBJ whole genome shotgun (WGS) entry which is preliminary data.</text>
</comment>
<evidence type="ECO:0000313" key="2">
    <source>
        <dbReference type="EMBL" id="MBO0937199.1"/>
    </source>
</evidence>
<name>A0A939GHB3_9BACT</name>
<keyword evidence="1" id="KW-0732">Signal</keyword>
<evidence type="ECO:0000313" key="3">
    <source>
        <dbReference type="Proteomes" id="UP000664034"/>
    </source>
</evidence>
<keyword evidence="3" id="KW-1185">Reference proteome</keyword>
<accession>A0A939GHB3</accession>
<feature type="chain" id="PRO_5037230892" description="YD repeat-containing protein" evidence="1">
    <location>
        <begin position="22"/>
        <end position="273"/>
    </location>
</feature>
<evidence type="ECO:0000256" key="1">
    <source>
        <dbReference type="SAM" id="SignalP"/>
    </source>
</evidence>
<organism evidence="2 3">
    <name type="scientific">Fibrella rubiginis</name>
    <dbReference type="NCBI Taxonomy" id="2817060"/>
    <lineage>
        <taxon>Bacteria</taxon>
        <taxon>Pseudomonadati</taxon>
        <taxon>Bacteroidota</taxon>
        <taxon>Cytophagia</taxon>
        <taxon>Cytophagales</taxon>
        <taxon>Spirosomataceae</taxon>
        <taxon>Fibrella</taxon>
    </lineage>
</organism>
<reference evidence="2" key="1">
    <citation type="submission" date="2021-03" db="EMBL/GenBank/DDBJ databases">
        <title>Fibrella sp. HMF5335 genome sequencing and assembly.</title>
        <authorList>
            <person name="Kang H."/>
            <person name="Kim H."/>
            <person name="Bae S."/>
            <person name="Joh K."/>
        </authorList>
    </citation>
    <scope>NUCLEOTIDE SEQUENCE</scope>
    <source>
        <strain evidence="2">HMF5335</strain>
    </source>
</reference>
<protein>
    <recommendedName>
        <fullName evidence="4">YD repeat-containing protein</fullName>
    </recommendedName>
</protein>